<dbReference type="Gene3D" id="1.10.600.10">
    <property type="entry name" value="Farnesyl Diphosphate Synthase"/>
    <property type="match status" value="1"/>
</dbReference>
<dbReference type="GO" id="GO:0004337">
    <property type="term" value="F:(2E,6E)-farnesyl diphosphate synthase activity"/>
    <property type="evidence" value="ECO:0007669"/>
    <property type="project" value="UniProtKB-EC"/>
</dbReference>
<evidence type="ECO:0000256" key="7">
    <source>
        <dbReference type="ARBA" id="ARBA00022842"/>
    </source>
</evidence>
<evidence type="ECO:0000256" key="1">
    <source>
        <dbReference type="ARBA" id="ARBA00001946"/>
    </source>
</evidence>
<dbReference type="GO" id="GO:0005737">
    <property type="term" value="C:cytoplasm"/>
    <property type="evidence" value="ECO:0007669"/>
    <property type="project" value="UniProtKB-ARBA"/>
</dbReference>
<evidence type="ECO:0000256" key="9">
    <source>
        <dbReference type="ARBA" id="ARBA00032380"/>
    </source>
</evidence>
<evidence type="ECO:0000256" key="12">
    <source>
        <dbReference type="RuleBase" id="RU004466"/>
    </source>
</evidence>
<keyword evidence="5 12" id="KW-0808">Transferase</keyword>
<dbReference type="SUPFAM" id="SSF48576">
    <property type="entry name" value="Terpenoid synthases"/>
    <property type="match status" value="1"/>
</dbReference>
<dbReference type="STRING" id="224999.GCA_001485475_02167"/>
<evidence type="ECO:0000256" key="4">
    <source>
        <dbReference type="ARBA" id="ARBA00015100"/>
    </source>
</evidence>
<gene>
    <name evidence="13" type="ORF">TSYNT_9387</name>
</gene>
<dbReference type="PROSITE" id="PS00723">
    <property type="entry name" value="POLYPRENYL_SYNTHASE_1"/>
    <property type="match status" value="1"/>
</dbReference>
<dbReference type="GO" id="GO:0046872">
    <property type="term" value="F:metal ion binding"/>
    <property type="evidence" value="ECO:0007669"/>
    <property type="project" value="UniProtKB-KW"/>
</dbReference>
<evidence type="ECO:0000313" key="14">
    <source>
        <dbReference type="Proteomes" id="UP000062160"/>
    </source>
</evidence>
<keyword evidence="7" id="KW-0460">Magnesium</keyword>
<proteinExistence type="inferred from homology"/>
<protein>
    <recommendedName>
        <fullName evidence="4">Farnesyl diphosphate synthase</fullName>
        <ecNumber evidence="3">2.5.1.10</ecNumber>
    </recommendedName>
    <alternativeName>
        <fullName evidence="10">(2E,6E)-farnesyl diphosphate synthase</fullName>
    </alternativeName>
    <alternativeName>
        <fullName evidence="9">Geranyltranstransferase</fullName>
    </alternativeName>
</protein>
<evidence type="ECO:0000256" key="8">
    <source>
        <dbReference type="ARBA" id="ARBA00023229"/>
    </source>
</evidence>
<dbReference type="Proteomes" id="UP000062160">
    <property type="component" value="Unassembled WGS sequence"/>
</dbReference>
<dbReference type="Pfam" id="PF00348">
    <property type="entry name" value="polyprenyl_synt"/>
    <property type="match status" value="1"/>
</dbReference>
<organism evidence="13">
    <name type="scientific">Tepidanaerobacter syntrophicus</name>
    <dbReference type="NCBI Taxonomy" id="224999"/>
    <lineage>
        <taxon>Bacteria</taxon>
        <taxon>Bacillati</taxon>
        <taxon>Bacillota</taxon>
        <taxon>Clostridia</taxon>
        <taxon>Thermosediminibacterales</taxon>
        <taxon>Tepidanaerobacteraceae</taxon>
        <taxon>Tepidanaerobacter</taxon>
    </lineage>
</organism>
<dbReference type="SFLD" id="SFLDS00005">
    <property type="entry name" value="Isoprenoid_Synthase_Type_I"/>
    <property type="match status" value="1"/>
</dbReference>
<dbReference type="InterPro" id="IPR008949">
    <property type="entry name" value="Isoprenoid_synthase_dom_sf"/>
</dbReference>
<dbReference type="EMBL" id="DF977003">
    <property type="protein sequence ID" value="GAQ26128.1"/>
    <property type="molecule type" value="Genomic_DNA"/>
</dbReference>
<evidence type="ECO:0000256" key="11">
    <source>
        <dbReference type="ARBA" id="ARBA00049399"/>
    </source>
</evidence>
<name>A0A0U9HGY2_9FIRM</name>
<keyword evidence="6" id="KW-0479">Metal-binding</keyword>
<comment type="catalytic activity">
    <reaction evidence="11">
        <text>isopentenyl diphosphate + (2E)-geranyl diphosphate = (2E,6E)-farnesyl diphosphate + diphosphate</text>
        <dbReference type="Rhea" id="RHEA:19361"/>
        <dbReference type="ChEBI" id="CHEBI:33019"/>
        <dbReference type="ChEBI" id="CHEBI:58057"/>
        <dbReference type="ChEBI" id="CHEBI:128769"/>
        <dbReference type="ChEBI" id="CHEBI:175763"/>
        <dbReference type="EC" id="2.5.1.10"/>
    </reaction>
</comment>
<accession>A0A0U9HGY2</accession>
<dbReference type="InterPro" id="IPR000092">
    <property type="entry name" value="Polyprenyl_synt"/>
</dbReference>
<evidence type="ECO:0000256" key="6">
    <source>
        <dbReference type="ARBA" id="ARBA00022723"/>
    </source>
</evidence>
<dbReference type="RefSeq" id="WP_059033933.1">
    <property type="nucleotide sequence ID" value="NZ_BSDN01000004.1"/>
</dbReference>
<dbReference type="FunFam" id="1.10.600.10:FF:000001">
    <property type="entry name" value="Geranylgeranyl diphosphate synthase"/>
    <property type="match status" value="1"/>
</dbReference>
<dbReference type="InterPro" id="IPR053378">
    <property type="entry name" value="Prenyl_diphosphate_synthase"/>
</dbReference>
<evidence type="ECO:0000313" key="13">
    <source>
        <dbReference type="EMBL" id="GAQ26128.1"/>
    </source>
</evidence>
<evidence type="ECO:0000256" key="5">
    <source>
        <dbReference type="ARBA" id="ARBA00022679"/>
    </source>
</evidence>
<comment type="cofactor">
    <cofactor evidence="1">
        <name>Mg(2+)</name>
        <dbReference type="ChEBI" id="CHEBI:18420"/>
    </cofactor>
</comment>
<dbReference type="PROSITE" id="PS00444">
    <property type="entry name" value="POLYPRENYL_SYNTHASE_2"/>
    <property type="match status" value="1"/>
</dbReference>
<dbReference type="PANTHER" id="PTHR43281">
    <property type="entry name" value="FARNESYL DIPHOSPHATE SYNTHASE"/>
    <property type="match status" value="1"/>
</dbReference>
<dbReference type="CDD" id="cd00685">
    <property type="entry name" value="Trans_IPPS_HT"/>
    <property type="match status" value="1"/>
</dbReference>
<sequence>MNDFEKEMKHMSQIIDNELINYLPQKDTLPLKLYNAMTYSVLSGGKRLRPILVMKSAEFFGLSYEKVIPTACGIEMIHSYSLIHDDLPAMDNDDLRRGKPTCHKKFGEAIALLAGDALLTHAFCAIASNYGIDGILPEAVIDIVREISIAAGGCGMVGGQTADIDTVGKDIDIDTLFYISTHKTGALISVATWAGARLAGASPRDLSLFKDLGDKIGLVFQIVDDILDVKGDESILGKPIGSDLRNHKNTFVSILGLEESLRLVNKLSNEAKDLISDYPNNEFFMNLIEFIANRDH</sequence>
<evidence type="ECO:0000256" key="3">
    <source>
        <dbReference type="ARBA" id="ARBA00012439"/>
    </source>
</evidence>
<dbReference type="AlphaFoldDB" id="A0A0U9HGY2"/>
<dbReference type="SFLD" id="SFLDG01017">
    <property type="entry name" value="Polyprenyl_Transferase_Like"/>
    <property type="match status" value="1"/>
</dbReference>
<dbReference type="EC" id="2.5.1.10" evidence="3"/>
<comment type="similarity">
    <text evidence="2 12">Belongs to the FPP/GGPP synthase family.</text>
</comment>
<keyword evidence="14" id="KW-1185">Reference proteome</keyword>
<dbReference type="NCBIfam" id="NF045485">
    <property type="entry name" value="FPPsyn"/>
    <property type="match status" value="1"/>
</dbReference>
<dbReference type="GO" id="GO:0016114">
    <property type="term" value="P:terpenoid biosynthetic process"/>
    <property type="evidence" value="ECO:0007669"/>
    <property type="project" value="UniProtKB-ARBA"/>
</dbReference>
<dbReference type="PANTHER" id="PTHR43281:SF1">
    <property type="entry name" value="FARNESYL DIPHOSPHATE SYNTHASE"/>
    <property type="match status" value="1"/>
</dbReference>
<dbReference type="InterPro" id="IPR033749">
    <property type="entry name" value="Polyprenyl_synt_CS"/>
</dbReference>
<keyword evidence="8" id="KW-0414">Isoprene biosynthesis</keyword>
<evidence type="ECO:0000256" key="10">
    <source>
        <dbReference type="ARBA" id="ARBA00032873"/>
    </source>
</evidence>
<reference evidence="13" key="1">
    <citation type="journal article" date="2016" name="Genome Announc.">
        <title>Draft Genome Sequence of the Syntrophic Lactate-Degrading Bacterium Tepidanaerobacter syntrophicus JLT.</title>
        <authorList>
            <person name="Matsuura N."/>
            <person name="Ohashi A."/>
            <person name="Tourlousse D.M."/>
            <person name="Sekiguchi Y."/>
        </authorList>
    </citation>
    <scope>NUCLEOTIDE SEQUENCE [LARGE SCALE GENOMIC DNA]</scope>
    <source>
        <strain evidence="13">JL</strain>
    </source>
</reference>
<evidence type="ECO:0000256" key="2">
    <source>
        <dbReference type="ARBA" id="ARBA00006706"/>
    </source>
</evidence>